<feature type="domain" description="RAP" evidence="1">
    <location>
        <begin position="371"/>
        <end position="431"/>
    </location>
</feature>
<protein>
    <recommendedName>
        <fullName evidence="1">RAP domain-containing protein</fullName>
    </recommendedName>
</protein>
<dbReference type="Proteomes" id="UP001230188">
    <property type="component" value="Unassembled WGS sequence"/>
</dbReference>
<dbReference type="GO" id="GO:0005759">
    <property type="term" value="C:mitochondrial matrix"/>
    <property type="evidence" value="ECO:0007669"/>
    <property type="project" value="TreeGrafter"/>
</dbReference>
<name>A0AAD7ULY6_9STRA</name>
<keyword evidence="3" id="KW-1185">Reference proteome</keyword>
<dbReference type="PANTHER" id="PTHR21228">
    <property type="entry name" value="FAST LEU-RICH DOMAIN-CONTAINING"/>
    <property type="match status" value="1"/>
</dbReference>
<dbReference type="EMBL" id="JAQMWT010000072">
    <property type="protein sequence ID" value="KAJ8611497.1"/>
    <property type="molecule type" value="Genomic_DNA"/>
</dbReference>
<dbReference type="Pfam" id="PF08373">
    <property type="entry name" value="RAP"/>
    <property type="match status" value="1"/>
</dbReference>
<comment type="caution">
    <text evidence="2">The sequence shown here is derived from an EMBL/GenBank/DDBJ whole genome shotgun (WGS) entry which is preliminary data.</text>
</comment>
<dbReference type="InterPro" id="IPR050870">
    <property type="entry name" value="FAST_kinase"/>
</dbReference>
<dbReference type="Pfam" id="PF26188">
    <property type="entry name" value="RESC6"/>
    <property type="match status" value="1"/>
</dbReference>
<evidence type="ECO:0000259" key="1">
    <source>
        <dbReference type="PROSITE" id="PS51286"/>
    </source>
</evidence>
<dbReference type="GO" id="GO:0003723">
    <property type="term" value="F:RNA binding"/>
    <property type="evidence" value="ECO:0007669"/>
    <property type="project" value="TreeGrafter"/>
</dbReference>
<dbReference type="GO" id="GO:0000963">
    <property type="term" value="P:mitochondrial RNA processing"/>
    <property type="evidence" value="ECO:0007669"/>
    <property type="project" value="TreeGrafter"/>
</dbReference>
<dbReference type="AlphaFoldDB" id="A0AAD7ULY6"/>
<evidence type="ECO:0000313" key="3">
    <source>
        <dbReference type="Proteomes" id="UP001230188"/>
    </source>
</evidence>
<dbReference type="InterPro" id="IPR058917">
    <property type="entry name" value="RESC6_dom"/>
</dbReference>
<evidence type="ECO:0000313" key="2">
    <source>
        <dbReference type="EMBL" id="KAJ8611497.1"/>
    </source>
</evidence>
<reference evidence="2" key="1">
    <citation type="submission" date="2023-01" db="EMBL/GenBank/DDBJ databases">
        <title>Metagenome sequencing of chrysophaentin producing Chrysophaeum taylorii.</title>
        <authorList>
            <person name="Davison J."/>
            <person name="Bewley C."/>
        </authorList>
    </citation>
    <scope>NUCLEOTIDE SEQUENCE</scope>
    <source>
        <strain evidence="2">NIES-1699</strain>
    </source>
</reference>
<accession>A0AAD7ULY6</accession>
<gene>
    <name evidence="2" type="ORF">CTAYLR_010483</name>
</gene>
<dbReference type="Gene3D" id="3.40.960.10">
    <property type="entry name" value="VSR Endonuclease"/>
    <property type="match status" value="1"/>
</dbReference>
<sequence length="494" mass="54598">MVWVVKRERIILSSRERFLQTAAPSLPLESLVAATKKPPIGLLTIFLGKRGVVRQQRCVVSLEFLGFRGRERLRAFAKAARVATASAFAKANRTAPRVFDRIAAVATPRLSDFNTQDLANTAWAFAKSNYPAPRLYHVLAKVIRAKRLDAFLTSQLTTIAWAFATAGVEAPRLFRAIAEVLSNVAWSFATAGVEAPDLFQIIAAAVKTRLFEFDTSYLSSTAWAFSMAVVSAPDLFDAIASEAGKKLDDFAPADLANMAWAFASADWTTDPAFLKTSRRRRSRNSKHSSTEISQLHLVLLHCRLSFPPDIAWPLDDFRATLLDAYKCSEPRPSRFQQDVAEVLDRIRWNYNFEHLTADGLSLDMAQPDTLCAIEVDGPTHYLRSTQRVLNAQTRLKSRLLKALGWGVSRVPSFEWELIDGDLDKQDAYVKRKIKLAMASARHGGRSVSSVATAQALQAATTLRTGTPPSAMMMMMMTTAAEEPATASAMGAPRR</sequence>
<dbReference type="SMART" id="SM00952">
    <property type="entry name" value="RAP"/>
    <property type="match status" value="1"/>
</dbReference>
<dbReference type="PANTHER" id="PTHR21228:SF40">
    <property type="entry name" value="LD45607P"/>
    <property type="match status" value="1"/>
</dbReference>
<dbReference type="GO" id="GO:0035770">
    <property type="term" value="C:ribonucleoprotein granule"/>
    <property type="evidence" value="ECO:0007669"/>
    <property type="project" value="TreeGrafter"/>
</dbReference>
<organism evidence="2 3">
    <name type="scientific">Chrysophaeum taylorii</name>
    <dbReference type="NCBI Taxonomy" id="2483200"/>
    <lineage>
        <taxon>Eukaryota</taxon>
        <taxon>Sar</taxon>
        <taxon>Stramenopiles</taxon>
        <taxon>Ochrophyta</taxon>
        <taxon>Pelagophyceae</taxon>
        <taxon>Pelagomonadales</taxon>
        <taxon>Pelagomonadaceae</taxon>
        <taxon>Chrysophaeum</taxon>
    </lineage>
</organism>
<proteinExistence type="predicted"/>
<dbReference type="PROSITE" id="PS51286">
    <property type="entry name" value="RAP"/>
    <property type="match status" value="1"/>
</dbReference>
<dbReference type="GO" id="GO:0044528">
    <property type="term" value="P:regulation of mitochondrial mRNA stability"/>
    <property type="evidence" value="ECO:0007669"/>
    <property type="project" value="TreeGrafter"/>
</dbReference>
<dbReference type="InterPro" id="IPR013584">
    <property type="entry name" value="RAP"/>
</dbReference>